<evidence type="ECO:0000313" key="1">
    <source>
        <dbReference type="EMBL" id="KAJ9088195.1"/>
    </source>
</evidence>
<accession>A0ACC2UM51</accession>
<name>A0ACC2UM51_9FUNG</name>
<sequence length="301" mass="34476">MLLEFYPQYLGITPPKMDLARFKKGMVMIKALFRAHPENYYNNTQKVMMVAAKLRDDTREVFLNLLEEDPDLILLYEVFLERMNSATAPTGAKVQAYMGLLFMSQGRDVLEAYIQRFLRLAEAAELPDNISGLYFRNGLNNHHVNLMRHHHCNLPKDKLLAIAHGMDFSQPQQYAPRNYQPQGNQAAARPCLNMAPEEYQHYVQAGLCFYCHQNDHLSKDCPTRSSIAQNPTISTINSSSQSYPIIQATLLYSVVNVAIHHFSILPLMGYFINKYLSFSFASQNELMSKLVNIIFWLPDSA</sequence>
<keyword evidence="2" id="KW-1185">Reference proteome</keyword>
<dbReference type="EMBL" id="QTSX02000144">
    <property type="protein sequence ID" value="KAJ9088195.1"/>
    <property type="molecule type" value="Genomic_DNA"/>
</dbReference>
<proteinExistence type="predicted"/>
<comment type="caution">
    <text evidence="1">The sequence shown here is derived from an EMBL/GenBank/DDBJ whole genome shotgun (WGS) entry which is preliminary data.</text>
</comment>
<organism evidence="1 2">
    <name type="scientific">Entomophthora muscae</name>
    <dbReference type="NCBI Taxonomy" id="34485"/>
    <lineage>
        <taxon>Eukaryota</taxon>
        <taxon>Fungi</taxon>
        <taxon>Fungi incertae sedis</taxon>
        <taxon>Zoopagomycota</taxon>
        <taxon>Entomophthoromycotina</taxon>
        <taxon>Entomophthoromycetes</taxon>
        <taxon>Entomophthorales</taxon>
        <taxon>Entomophthoraceae</taxon>
        <taxon>Entomophthora</taxon>
    </lineage>
</organism>
<dbReference type="Proteomes" id="UP001165960">
    <property type="component" value="Unassembled WGS sequence"/>
</dbReference>
<evidence type="ECO:0000313" key="2">
    <source>
        <dbReference type="Proteomes" id="UP001165960"/>
    </source>
</evidence>
<protein>
    <submittedName>
        <fullName evidence="1">Uncharacterized protein</fullName>
    </submittedName>
</protein>
<gene>
    <name evidence="1" type="ORF">DSO57_1025541</name>
</gene>
<reference evidence="1" key="1">
    <citation type="submission" date="2022-04" db="EMBL/GenBank/DDBJ databases">
        <title>Genome of the entomopathogenic fungus Entomophthora muscae.</title>
        <authorList>
            <person name="Elya C."/>
            <person name="Lovett B.R."/>
            <person name="Lee E."/>
            <person name="Macias A.M."/>
            <person name="Hajek A.E."/>
            <person name="De Bivort B.L."/>
            <person name="Kasson M.T."/>
            <person name="De Fine Licht H.H."/>
            <person name="Stajich J.E."/>
        </authorList>
    </citation>
    <scope>NUCLEOTIDE SEQUENCE</scope>
    <source>
        <strain evidence="1">Berkeley</strain>
    </source>
</reference>